<dbReference type="Gene3D" id="3.50.50.60">
    <property type="entry name" value="FAD/NAD(P)-binding domain"/>
    <property type="match status" value="1"/>
</dbReference>
<dbReference type="RefSeq" id="WP_143982591.1">
    <property type="nucleotide sequence ID" value="NZ_CP041695.1"/>
</dbReference>
<name>A0A516NRK4_9NOCA</name>
<sequence length="188" mass="20971">MNAAAARVDAFSDWGARGNGVRPPRGADSFTGPQLHCDRWTDQLPLAGQRVAVIGSAAAIARVLPRVAERARKVTVFQHDPVWVLPRPPLPYLTAAATTAARLLPFGLARRAAATNLRLQVPDSWTRRQLTPESPTRVTWHNHYYRALRRPHVRLITWPIARLAPRGIRTVDGIEHRVDCVIYAEETS</sequence>
<dbReference type="InterPro" id="IPR051209">
    <property type="entry name" value="FAD-bind_Monooxygenase_sf"/>
</dbReference>
<dbReference type="InterPro" id="IPR036188">
    <property type="entry name" value="FAD/NAD-bd_sf"/>
</dbReference>
<gene>
    <name evidence="1" type="ORF">FOH10_25220</name>
</gene>
<dbReference type="GeneID" id="80335666"/>
<dbReference type="KEGG" id="nod:FOH10_25220"/>
<reference evidence="1 2" key="1">
    <citation type="submission" date="2019-07" db="EMBL/GenBank/DDBJ databases">
        <title>Complete Genome Sequence and Methylome Analysis of Nocardia otitidis-caviarum NEB252.</title>
        <authorList>
            <person name="Fomenkov A."/>
            <person name="Anton B.P."/>
            <person name="Vincze T."/>
            <person name="Roberts R.J."/>
        </authorList>
    </citation>
    <scope>NUCLEOTIDE SEQUENCE [LARGE SCALE GENOMIC DNA]</scope>
    <source>
        <strain evidence="1 2">NEB252</strain>
    </source>
</reference>
<dbReference type="PANTHER" id="PTHR42877:SF4">
    <property type="entry name" value="FAD_NAD(P)-BINDING DOMAIN-CONTAINING PROTEIN-RELATED"/>
    <property type="match status" value="1"/>
</dbReference>
<dbReference type="EMBL" id="CP041695">
    <property type="protein sequence ID" value="QDP81535.1"/>
    <property type="molecule type" value="Genomic_DNA"/>
</dbReference>
<proteinExistence type="predicted"/>
<evidence type="ECO:0000313" key="1">
    <source>
        <dbReference type="EMBL" id="QDP81535.1"/>
    </source>
</evidence>
<dbReference type="SUPFAM" id="SSF51905">
    <property type="entry name" value="FAD/NAD(P)-binding domain"/>
    <property type="match status" value="1"/>
</dbReference>
<protein>
    <submittedName>
        <fullName evidence="1">NAD(P)/FAD-dependent oxidoreductase</fullName>
    </submittedName>
</protein>
<accession>A0A516NRK4</accession>
<dbReference type="AlphaFoldDB" id="A0A516NRK4"/>
<evidence type="ECO:0000313" key="2">
    <source>
        <dbReference type="Proteomes" id="UP000317039"/>
    </source>
</evidence>
<dbReference type="PANTHER" id="PTHR42877">
    <property type="entry name" value="L-ORNITHINE N(5)-MONOOXYGENASE-RELATED"/>
    <property type="match status" value="1"/>
</dbReference>
<dbReference type="Proteomes" id="UP000317039">
    <property type="component" value="Chromosome"/>
</dbReference>
<organism evidence="1 2">
    <name type="scientific">Nocardia otitidiscaviarum</name>
    <dbReference type="NCBI Taxonomy" id="1823"/>
    <lineage>
        <taxon>Bacteria</taxon>
        <taxon>Bacillati</taxon>
        <taxon>Actinomycetota</taxon>
        <taxon>Actinomycetes</taxon>
        <taxon>Mycobacteriales</taxon>
        <taxon>Nocardiaceae</taxon>
        <taxon>Nocardia</taxon>
    </lineage>
</organism>